<dbReference type="PANTHER" id="PTHR43401">
    <property type="entry name" value="L-THREONINE 3-DEHYDROGENASE"/>
    <property type="match status" value="1"/>
</dbReference>
<dbReference type="GO" id="GO:0016491">
    <property type="term" value="F:oxidoreductase activity"/>
    <property type="evidence" value="ECO:0007669"/>
    <property type="project" value="UniProtKB-KW"/>
</dbReference>
<dbReference type="RefSeq" id="WP_007000500.1">
    <property type="nucleotide sequence ID" value="NZ_JH992955.1"/>
</dbReference>
<dbReference type="SMART" id="SM00829">
    <property type="entry name" value="PKS_ER"/>
    <property type="match status" value="1"/>
</dbReference>
<dbReference type="InterPro" id="IPR013149">
    <property type="entry name" value="ADH-like_C"/>
</dbReference>
<dbReference type="InterPro" id="IPR013154">
    <property type="entry name" value="ADH-like_N"/>
</dbReference>
<dbReference type="AlphaFoldDB" id="K9F1Z3"/>
<dbReference type="InterPro" id="IPR020843">
    <property type="entry name" value="ER"/>
</dbReference>
<evidence type="ECO:0000259" key="6">
    <source>
        <dbReference type="SMART" id="SM00829"/>
    </source>
</evidence>
<evidence type="ECO:0000313" key="8">
    <source>
        <dbReference type="Proteomes" id="UP000009888"/>
    </source>
</evidence>
<dbReference type="Proteomes" id="UP000009888">
    <property type="component" value="Unassembled WGS sequence"/>
</dbReference>
<evidence type="ECO:0000256" key="4">
    <source>
        <dbReference type="ARBA" id="ARBA00023002"/>
    </source>
</evidence>
<dbReference type="Gene3D" id="3.40.50.720">
    <property type="entry name" value="NAD(P)-binding Rossmann-like Domain"/>
    <property type="match status" value="1"/>
</dbReference>
<dbReference type="Pfam" id="PF00107">
    <property type="entry name" value="ADH_zinc_N"/>
    <property type="match status" value="1"/>
</dbReference>
<dbReference type="EMBL" id="AGWL01000002">
    <property type="protein sequence ID" value="EKU95495.1"/>
    <property type="molecule type" value="Genomic_DNA"/>
</dbReference>
<evidence type="ECO:0000256" key="5">
    <source>
        <dbReference type="RuleBase" id="RU361277"/>
    </source>
</evidence>
<dbReference type="eggNOG" id="COG1064">
    <property type="taxonomic scope" value="Bacteria"/>
</dbReference>
<proteinExistence type="inferred from homology"/>
<reference evidence="7 8" key="1">
    <citation type="submission" date="2012-09" db="EMBL/GenBank/DDBJ databases">
        <title>The Genome Sequence of Actinobaculum massiliae ACS-171-V-COL2.</title>
        <authorList>
            <consortium name="The Broad Institute Genome Sequencing Platform"/>
            <person name="Earl A."/>
            <person name="Ward D."/>
            <person name="Feldgarden M."/>
            <person name="Gevers D."/>
            <person name="Saerens B."/>
            <person name="Vaneechoutte M."/>
            <person name="Walker B."/>
            <person name="Young S.K."/>
            <person name="Zeng Q."/>
            <person name="Gargeya S."/>
            <person name="Fitzgerald M."/>
            <person name="Haas B."/>
            <person name="Abouelleil A."/>
            <person name="Alvarado L."/>
            <person name="Arachchi H.M."/>
            <person name="Berlin A."/>
            <person name="Chapman S.B."/>
            <person name="Goldberg J."/>
            <person name="Griggs A."/>
            <person name="Gujja S."/>
            <person name="Hansen M."/>
            <person name="Howarth C."/>
            <person name="Imamovic A."/>
            <person name="Larimer J."/>
            <person name="McCowen C."/>
            <person name="Montmayeur A."/>
            <person name="Murphy C."/>
            <person name="Neiman D."/>
            <person name="Pearson M."/>
            <person name="Priest M."/>
            <person name="Roberts A."/>
            <person name="Saif S."/>
            <person name="Shea T."/>
            <person name="Sisk P."/>
            <person name="Sykes S."/>
            <person name="Wortman J."/>
            <person name="Nusbaum C."/>
            <person name="Birren B."/>
        </authorList>
    </citation>
    <scope>NUCLEOTIDE SEQUENCE [LARGE SCALE GENOMIC DNA]</scope>
    <source>
        <strain evidence="8">ACS-171-V-Col2</strain>
    </source>
</reference>
<dbReference type="PATRIC" id="fig|883066.3.peg.288"/>
<protein>
    <recommendedName>
        <fullName evidence="6">Enoyl reductase (ER) domain-containing protein</fullName>
    </recommendedName>
</protein>
<feature type="domain" description="Enoyl reductase (ER)" evidence="6">
    <location>
        <begin position="9"/>
        <end position="343"/>
    </location>
</feature>
<dbReference type="PROSITE" id="PS00059">
    <property type="entry name" value="ADH_ZINC"/>
    <property type="match status" value="1"/>
</dbReference>
<sequence length="345" mass="36605">MRAVTFYEKDKVELVEKPVPEIAGDEILLKIRGAGLCRSDFDIIAMGEGPCSGYTLGHEGAGIVEKIGDEVEGWEVGEAAVVALVLSCGHCCECQRGRDNYCEFAYPRGRMAPRSPGIAFDGAMADYMAVKAYHLVHLGGIDPVDAAPLADAAVTPMHAINTVRHRLTADSYVAISGLGGLGHIGLQIVAATTGATIIALDTADEKIKFAAEHGADYAIKSDAQAADKILEITQGKGVDVYLDFVGVQPTVDLALKVIRNGGAIRFVGLGGGRFNYIAGNEKQFPWGVEIYQGYGGTMADLRQVVALAAQGKITVDTVHYPLDDVVQAFDDLREGKIAGRTVLVP</sequence>
<evidence type="ECO:0000256" key="1">
    <source>
        <dbReference type="ARBA" id="ARBA00001947"/>
    </source>
</evidence>
<gene>
    <name evidence="7" type="ORF">HMPREF9233_00282</name>
</gene>
<accession>K9F1Z3</accession>
<dbReference type="SUPFAM" id="SSF51735">
    <property type="entry name" value="NAD(P)-binding Rossmann-fold domains"/>
    <property type="match status" value="1"/>
</dbReference>
<keyword evidence="4" id="KW-0560">Oxidoreductase</keyword>
<keyword evidence="8" id="KW-1185">Reference proteome</keyword>
<comment type="cofactor">
    <cofactor evidence="1 5">
        <name>Zn(2+)</name>
        <dbReference type="ChEBI" id="CHEBI:29105"/>
    </cofactor>
</comment>
<dbReference type="SUPFAM" id="SSF50129">
    <property type="entry name" value="GroES-like"/>
    <property type="match status" value="1"/>
</dbReference>
<dbReference type="InterPro" id="IPR050129">
    <property type="entry name" value="Zn_alcohol_dh"/>
</dbReference>
<dbReference type="HOGENOM" id="CLU_026673_11_2_11"/>
<dbReference type="InterPro" id="IPR036291">
    <property type="entry name" value="NAD(P)-bd_dom_sf"/>
</dbReference>
<comment type="caution">
    <text evidence="7">The sequence shown here is derived from an EMBL/GenBank/DDBJ whole genome shotgun (WGS) entry which is preliminary data.</text>
</comment>
<comment type="similarity">
    <text evidence="5">Belongs to the zinc-containing alcohol dehydrogenase family.</text>
</comment>
<evidence type="ECO:0000313" key="7">
    <source>
        <dbReference type="EMBL" id="EKU95495.1"/>
    </source>
</evidence>
<dbReference type="Gene3D" id="3.90.180.10">
    <property type="entry name" value="Medium-chain alcohol dehydrogenases, catalytic domain"/>
    <property type="match status" value="1"/>
</dbReference>
<evidence type="ECO:0000256" key="2">
    <source>
        <dbReference type="ARBA" id="ARBA00022723"/>
    </source>
</evidence>
<name>K9F1Z3_9ACTO</name>
<dbReference type="InterPro" id="IPR011032">
    <property type="entry name" value="GroES-like_sf"/>
</dbReference>
<dbReference type="InterPro" id="IPR002328">
    <property type="entry name" value="ADH_Zn_CS"/>
</dbReference>
<dbReference type="Pfam" id="PF08240">
    <property type="entry name" value="ADH_N"/>
    <property type="match status" value="1"/>
</dbReference>
<dbReference type="PANTHER" id="PTHR43401:SF4">
    <property type="entry name" value="D-ARABINOSE 1-DEHYDROGENASE (NADP(+))"/>
    <property type="match status" value="1"/>
</dbReference>
<evidence type="ECO:0000256" key="3">
    <source>
        <dbReference type="ARBA" id="ARBA00022833"/>
    </source>
</evidence>
<dbReference type="STRING" id="202789.GCA_001457435_00358"/>
<dbReference type="GO" id="GO:0008270">
    <property type="term" value="F:zinc ion binding"/>
    <property type="evidence" value="ECO:0007669"/>
    <property type="project" value="InterPro"/>
</dbReference>
<keyword evidence="3 5" id="KW-0862">Zinc</keyword>
<organism evidence="7 8">
    <name type="scientific">Actinobaculum massiliense ACS-171-V-Col2</name>
    <dbReference type="NCBI Taxonomy" id="883066"/>
    <lineage>
        <taxon>Bacteria</taxon>
        <taxon>Bacillati</taxon>
        <taxon>Actinomycetota</taxon>
        <taxon>Actinomycetes</taxon>
        <taxon>Actinomycetales</taxon>
        <taxon>Actinomycetaceae</taxon>
        <taxon>Actinobaculum</taxon>
    </lineage>
</organism>
<keyword evidence="2 5" id="KW-0479">Metal-binding</keyword>